<reference evidence="3" key="1">
    <citation type="submission" date="2022-10" db="EMBL/GenBank/DDBJ databases">
        <title>Genome assembly of Pristionchus species.</title>
        <authorList>
            <person name="Yoshida K."/>
            <person name="Sommer R.J."/>
        </authorList>
    </citation>
    <scope>NUCLEOTIDE SEQUENCE [LARGE SCALE GENOMIC DNA]</scope>
    <source>
        <strain evidence="3">RS5460</strain>
    </source>
</reference>
<dbReference type="EMBL" id="BTRK01000005">
    <property type="protein sequence ID" value="GMR52888.1"/>
    <property type="molecule type" value="Genomic_DNA"/>
</dbReference>
<name>A0AAN5I5D4_9BILA</name>
<protein>
    <submittedName>
        <fullName evidence="2">Uncharacterized protein</fullName>
    </submittedName>
</protein>
<evidence type="ECO:0000256" key="1">
    <source>
        <dbReference type="SAM" id="MobiDB-lite"/>
    </source>
</evidence>
<feature type="non-terminal residue" evidence="2">
    <location>
        <position position="1"/>
    </location>
</feature>
<dbReference type="Proteomes" id="UP001328107">
    <property type="component" value="Unassembled WGS sequence"/>
</dbReference>
<evidence type="ECO:0000313" key="2">
    <source>
        <dbReference type="EMBL" id="GMR52888.1"/>
    </source>
</evidence>
<evidence type="ECO:0000313" key="3">
    <source>
        <dbReference type="Proteomes" id="UP001328107"/>
    </source>
</evidence>
<feature type="compositionally biased region" description="Basic and acidic residues" evidence="1">
    <location>
        <begin position="1"/>
        <end position="13"/>
    </location>
</feature>
<keyword evidence="3" id="KW-1185">Reference proteome</keyword>
<dbReference type="AlphaFoldDB" id="A0AAN5I5D4"/>
<comment type="caution">
    <text evidence="2">The sequence shown here is derived from an EMBL/GenBank/DDBJ whole genome shotgun (WGS) entry which is preliminary data.</text>
</comment>
<feature type="region of interest" description="Disordered" evidence="1">
    <location>
        <begin position="1"/>
        <end position="22"/>
    </location>
</feature>
<proteinExistence type="predicted"/>
<sequence>EHRDHETREDSTTHSHPLHAYNNFHLEECGEGKTHEETNHLNDSIFQTNAFAVPQTTRLMRMMKKERRR</sequence>
<gene>
    <name evidence="2" type="ORF">PMAYCL1PPCAC_23083</name>
</gene>
<feature type="non-terminal residue" evidence="2">
    <location>
        <position position="69"/>
    </location>
</feature>
<accession>A0AAN5I5D4</accession>
<organism evidence="2 3">
    <name type="scientific">Pristionchus mayeri</name>
    <dbReference type="NCBI Taxonomy" id="1317129"/>
    <lineage>
        <taxon>Eukaryota</taxon>
        <taxon>Metazoa</taxon>
        <taxon>Ecdysozoa</taxon>
        <taxon>Nematoda</taxon>
        <taxon>Chromadorea</taxon>
        <taxon>Rhabditida</taxon>
        <taxon>Rhabditina</taxon>
        <taxon>Diplogasteromorpha</taxon>
        <taxon>Diplogasteroidea</taxon>
        <taxon>Neodiplogasteridae</taxon>
        <taxon>Pristionchus</taxon>
    </lineage>
</organism>